<dbReference type="Pfam" id="PF06069">
    <property type="entry name" value="PerC"/>
    <property type="match status" value="1"/>
</dbReference>
<name>A0A828P0H7_ECOLX</name>
<dbReference type="EMBL" id="AATLZG010000044">
    <property type="protein sequence ID" value="EFM8156956.1"/>
    <property type="molecule type" value="Genomic_DNA"/>
</dbReference>
<proteinExistence type="predicted"/>
<organism evidence="2 3">
    <name type="scientific">Escherichia coli</name>
    <dbReference type="NCBI Taxonomy" id="562"/>
    <lineage>
        <taxon>Bacteria</taxon>
        <taxon>Pseudomonadati</taxon>
        <taxon>Pseudomonadota</taxon>
        <taxon>Gammaproteobacteria</taxon>
        <taxon>Enterobacterales</taxon>
        <taxon>Enterobacteriaceae</taxon>
        <taxon>Escherichia</taxon>
    </lineage>
</organism>
<evidence type="ECO:0000256" key="1">
    <source>
        <dbReference type="SAM" id="MobiDB-lite"/>
    </source>
</evidence>
<gene>
    <name evidence="2" type="ORF">A5U30_004699</name>
</gene>
<reference evidence="2 3" key="1">
    <citation type="submission" date="2020-02" db="EMBL/GenBank/DDBJ databases">
        <authorList>
            <consortium name="PulseNet: The National Subtyping Network for Foodborne Disease Surveillance"/>
            <person name="Tarr C.L."/>
            <person name="Trees E."/>
            <person name="Katz L.S."/>
            <person name="Carleton-Romer H.A."/>
            <person name="Stroika S."/>
            <person name="Kucerova Z."/>
            <person name="Roache K.F."/>
            <person name="Sabol A.L."/>
            <person name="Besser J."/>
            <person name="Gerner-Smidt P."/>
        </authorList>
    </citation>
    <scope>NUCLEOTIDE SEQUENCE [LARGE SCALE GENOMIC DNA]</scope>
    <source>
        <strain evidence="2 3">PNUSAE002719</strain>
    </source>
</reference>
<dbReference type="InterPro" id="IPR024684">
    <property type="entry name" value="Tscrpt_act_PerC/SfV_Orf40"/>
</dbReference>
<accession>A0A828P0H7</accession>
<dbReference type="AlphaFoldDB" id="A0A828P0H7"/>
<feature type="compositionally biased region" description="Basic residues" evidence="1">
    <location>
        <begin position="88"/>
        <end position="99"/>
    </location>
</feature>
<feature type="region of interest" description="Disordered" evidence="1">
    <location>
        <begin position="70"/>
        <end position="99"/>
    </location>
</feature>
<sequence>MSPRQPSGKNIIRWLLKKRTNGSVRYCQYTSVCITQCRSRCIEKSSRTRKIQRISVCDIRDAATRTLKDMGIDQKKEDPLRGSPLNNLHKRRGIQHRHR</sequence>
<evidence type="ECO:0000313" key="3">
    <source>
        <dbReference type="Proteomes" id="UP000555763"/>
    </source>
</evidence>
<comment type="caution">
    <text evidence="2">The sequence shown here is derived from an EMBL/GenBank/DDBJ whole genome shotgun (WGS) entry which is preliminary data.</text>
</comment>
<evidence type="ECO:0000313" key="2">
    <source>
        <dbReference type="EMBL" id="EFM8156956.1"/>
    </source>
</evidence>
<dbReference type="Proteomes" id="UP000555763">
    <property type="component" value="Unassembled WGS sequence"/>
</dbReference>
<feature type="compositionally biased region" description="Basic and acidic residues" evidence="1">
    <location>
        <begin position="70"/>
        <end position="80"/>
    </location>
</feature>
<protein>
    <submittedName>
        <fullName evidence="2">PerC family transcriptional regulator</fullName>
    </submittedName>
</protein>